<dbReference type="InterPro" id="IPR036683">
    <property type="entry name" value="CO_DH_flav_C_dom_sf"/>
</dbReference>
<name>A0A1G8Q224_9RHOB</name>
<dbReference type="InterPro" id="IPR016167">
    <property type="entry name" value="FAD-bd_PCMH_sub1"/>
</dbReference>
<dbReference type="Gene3D" id="3.30.465.10">
    <property type="match status" value="1"/>
</dbReference>
<dbReference type="GO" id="GO:0071949">
    <property type="term" value="F:FAD binding"/>
    <property type="evidence" value="ECO:0007669"/>
    <property type="project" value="InterPro"/>
</dbReference>
<evidence type="ECO:0000256" key="2">
    <source>
        <dbReference type="ARBA" id="ARBA00022827"/>
    </source>
</evidence>
<dbReference type="GO" id="GO:0016491">
    <property type="term" value="F:oxidoreductase activity"/>
    <property type="evidence" value="ECO:0007669"/>
    <property type="project" value="UniProtKB-KW"/>
</dbReference>
<keyword evidence="1" id="KW-0285">Flavoprotein</keyword>
<keyword evidence="6" id="KW-1185">Reference proteome</keyword>
<protein>
    <submittedName>
        <fullName evidence="5">Carbon-monoxide dehydrogenase medium subunit</fullName>
    </submittedName>
</protein>
<sequence>MKPAPFSYHRPRELAEALALLGRLGDTAKPLAGGQSLGPMMNMRITRPEHLVDLNDLIDLDYVRPSADIVEIGAMTRHQRLATSVETRRDLPLLAEAAATIGHYAIRWRGTLGGSLSHADPAAQLPLVAVTLGADIVLQSTIGTRVVAASKFFLSIMTVDLKPGELVTAVRFPRMGARASTAFEMFSLRHGDFAVVSAAVSLTRDASGAIETLRLGMGGVAPVPQRLTAVETAAMGSPSNAEMAKSFAELAANSVSPEDDTRVPAEFRRELVKDVTMRALIRAFERKEVPV</sequence>
<feature type="domain" description="FAD-binding PCMH-type" evidence="4">
    <location>
        <begin position="1"/>
        <end position="177"/>
    </location>
</feature>
<dbReference type="SUPFAM" id="SSF55447">
    <property type="entry name" value="CO dehydrogenase flavoprotein C-terminal domain-like"/>
    <property type="match status" value="1"/>
</dbReference>
<evidence type="ECO:0000259" key="4">
    <source>
        <dbReference type="PROSITE" id="PS51387"/>
    </source>
</evidence>
<dbReference type="OrthoDB" id="9793944at2"/>
<dbReference type="PANTHER" id="PTHR42659">
    <property type="entry name" value="XANTHINE DEHYDROGENASE SUBUNIT C-RELATED"/>
    <property type="match status" value="1"/>
</dbReference>
<dbReference type="RefSeq" id="WP_093152073.1">
    <property type="nucleotide sequence ID" value="NZ_FNEK01000010.1"/>
</dbReference>
<dbReference type="PANTHER" id="PTHR42659:SF2">
    <property type="entry name" value="XANTHINE DEHYDROGENASE SUBUNIT C-RELATED"/>
    <property type="match status" value="1"/>
</dbReference>
<evidence type="ECO:0000313" key="6">
    <source>
        <dbReference type="Proteomes" id="UP000199382"/>
    </source>
</evidence>
<evidence type="ECO:0000313" key="5">
    <source>
        <dbReference type="EMBL" id="SDI98772.1"/>
    </source>
</evidence>
<keyword evidence="2" id="KW-0274">FAD</keyword>
<dbReference type="Proteomes" id="UP000199382">
    <property type="component" value="Unassembled WGS sequence"/>
</dbReference>
<dbReference type="InterPro" id="IPR005107">
    <property type="entry name" value="CO_DH_flav_C"/>
</dbReference>
<accession>A0A1G8Q224</accession>
<dbReference type="STRING" id="571298.SAMN04488026_101019"/>
<dbReference type="PROSITE" id="PS51387">
    <property type="entry name" value="FAD_PCMH"/>
    <property type="match status" value="1"/>
</dbReference>
<evidence type="ECO:0000256" key="3">
    <source>
        <dbReference type="ARBA" id="ARBA00023002"/>
    </source>
</evidence>
<proteinExistence type="predicted"/>
<dbReference type="SMART" id="SM01092">
    <property type="entry name" value="CO_deh_flav_C"/>
    <property type="match status" value="1"/>
</dbReference>
<evidence type="ECO:0000256" key="1">
    <source>
        <dbReference type="ARBA" id="ARBA00022630"/>
    </source>
</evidence>
<gene>
    <name evidence="5" type="ORF">SAMN04488026_101019</name>
</gene>
<dbReference type="InterPro" id="IPR002346">
    <property type="entry name" value="Mopterin_DH_FAD-bd"/>
</dbReference>
<organism evidence="5 6">
    <name type="scientific">Aliiruegeria lutimaris</name>
    <dbReference type="NCBI Taxonomy" id="571298"/>
    <lineage>
        <taxon>Bacteria</taxon>
        <taxon>Pseudomonadati</taxon>
        <taxon>Pseudomonadota</taxon>
        <taxon>Alphaproteobacteria</taxon>
        <taxon>Rhodobacterales</taxon>
        <taxon>Roseobacteraceae</taxon>
        <taxon>Aliiruegeria</taxon>
    </lineage>
</organism>
<keyword evidence="3" id="KW-0560">Oxidoreductase</keyword>
<dbReference type="Pfam" id="PF00941">
    <property type="entry name" value="FAD_binding_5"/>
    <property type="match status" value="1"/>
</dbReference>
<reference evidence="5 6" key="1">
    <citation type="submission" date="2016-10" db="EMBL/GenBank/DDBJ databases">
        <authorList>
            <person name="de Groot N.N."/>
        </authorList>
    </citation>
    <scope>NUCLEOTIDE SEQUENCE [LARGE SCALE GENOMIC DNA]</scope>
    <source>
        <strain evidence="5 6">DSM 25294</strain>
    </source>
</reference>
<dbReference type="Gene3D" id="3.30.390.50">
    <property type="entry name" value="CO dehydrogenase flavoprotein, C-terminal domain"/>
    <property type="match status" value="1"/>
</dbReference>
<dbReference type="Pfam" id="PF03450">
    <property type="entry name" value="CO_deh_flav_C"/>
    <property type="match status" value="1"/>
</dbReference>
<dbReference type="Gene3D" id="3.30.43.10">
    <property type="entry name" value="Uridine Diphospho-n-acetylenolpyruvylglucosamine Reductase, domain 2"/>
    <property type="match status" value="1"/>
</dbReference>
<dbReference type="InterPro" id="IPR016166">
    <property type="entry name" value="FAD-bd_PCMH"/>
</dbReference>
<dbReference type="EMBL" id="FNEK01000010">
    <property type="protein sequence ID" value="SDI98772.1"/>
    <property type="molecule type" value="Genomic_DNA"/>
</dbReference>
<dbReference type="InterPro" id="IPR051312">
    <property type="entry name" value="Diverse_Substr_Oxidored"/>
</dbReference>
<dbReference type="InterPro" id="IPR036318">
    <property type="entry name" value="FAD-bd_PCMH-like_sf"/>
</dbReference>
<dbReference type="SUPFAM" id="SSF56176">
    <property type="entry name" value="FAD-binding/transporter-associated domain-like"/>
    <property type="match status" value="1"/>
</dbReference>
<dbReference type="AlphaFoldDB" id="A0A1G8Q224"/>
<dbReference type="InterPro" id="IPR016169">
    <property type="entry name" value="FAD-bd_PCMH_sub2"/>
</dbReference>